<reference evidence="3" key="1">
    <citation type="submission" date="2017-02" db="UniProtKB">
        <authorList>
            <consortium name="WormBaseParasite"/>
        </authorList>
    </citation>
    <scope>IDENTIFICATION</scope>
</reference>
<protein>
    <submittedName>
        <fullName evidence="3">Ig-like domain-containing protein</fullName>
    </submittedName>
</protein>
<accession>A0A0M3JP48</accession>
<organism evidence="3">
    <name type="scientific">Anisakis simplex</name>
    <name type="common">Herring worm</name>
    <dbReference type="NCBI Taxonomy" id="6269"/>
    <lineage>
        <taxon>Eukaryota</taxon>
        <taxon>Metazoa</taxon>
        <taxon>Ecdysozoa</taxon>
        <taxon>Nematoda</taxon>
        <taxon>Chromadorea</taxon>
        <taxon>Rhabditida</taxon>
        <taxon>Spirurina</taxon>
        <taxon>Ascaridomorpha</taxon>
        <taxon>Ascaridoidea</taxon>
        <taxon>Anisakidae</taxon>
        <taxon>Anisakis</taxon>
        <taxon>Anisakis simplex complex</taxon>
    </lineage>
</organism>
<evidence type="ECO:0000313" key="2">
    <source>
        <dbReference type="Proteomes" id="UP000267096"/>
    </source>
</evidence>
<dbReference type="EMBL" id="UYRR01027171">
    <property type="protein sequence ID" value="VDK37443.1"/>
    <property type="molecule type" value="Genomic_DNA"/>
</dbReference>
<gene>
    <name evidence="1" type="ORF">ASIM_LOCUS9178</name>
</gene>
<name>A0A0M3JP48_ANISI</name>
<dbReference type="AlphaFoldDB" id="A0A0M3JP48"/>
<keyword evidence="2" id="KW-1185">Reference proteome</keyword>
<sequence length="79" mass="8642">MDSLYEVYVYASDGKTNSLRSSVITILAAPEELSLPEPTISVNPVHLNQTYLKGEKIDIKCSVESSESLNVDLEVGNLI</sequence>
<dbReference type="Proteomes" id="UP000267096">
    <property type="component" value="Unassembled WGS sequence"/>
</dbReference>
<reference evidence="1 2" key="2">
    <citation type="submission" date="2018-11" db="EMBL/GenBank/DDBJ databases">
        <authorList>
            <consortium name="Pathogen Informatics"/>
        </authorList>
    </citation>
    <scope>NUCLEOTIDE SEQUENCE [LARGE SCALE GENOMIC DNA]</scope>
</reference>
<evidence type="ECO:0000313" key="3">
    <source>
        <dbReference type="WBParaSite" id="ASIM_0000944101-mRNA-1"/>
    </source>
</evidence>
<evidence type="ECO:0000313" key="1">
    <source>
        <dbReference type="EMBL" id="VDK37443.1"/>
    </source>
</evidence>
<dbReference type="WBParaSite" id="ASIM_0000944101-mRNA-1">
    <property type="protein sequence ID" value="ASIM_0000944101-mRNA-1"/>
    <property type="gene ID" value="ASIM_0000944101"/>
</dbReference>
<proteinExistence type="predicted"/>